<gene>
    <name evidence="2" type="ORF">GCM10017772_34540</name>
</gene>
<dbReference type="AlphaFoldDB" id="A0A919KWP3"/>
<sequence>MLVTPVLIAGLLWGAGPVSATPASGGLAAGVADEAAEPSIEMVIKDYTVGGKLVDTHRVTMPVSVEALMEPSSSDEPAPGEFTILAAGNYTMPAPTGSTGCRSAYDVAQYDGYYRLKHSVSWCWSKVTGKVTSPSASQSVLDASLYTDVSVYSHNKSYYNWNSIANSGYYSKLQWHATWTPAGVPVHFYPRIDIYMHGNGSAYFSWNGDAAG</sequence>
<accession>A0A919KWP3</accession>
<feature type="chain" id="PRO_5036828123" evidence="1">
    <location>
        <begin position="21"/>
        <end position="212"/>
    </location>
</feature>
<feature type="signal peptide" evidence="1">
    <location>
        <begin position="1"/>
        <end position="20"/>
    </location>
</feature>
<evidence type="ECO:0000313" key="3">
    <source>
        <dbReference type="Proteomes" id="UP000627369"/>
    </source>
</evidence>
<evidence type="ECO:0000313" key="2">
    <source>
        <dbReference type="EMBL" id="GHH76285.1"/>
    </source>
</evidence>
<dbReference type="Proteomes" id="UP000627369">
    <property type="component" value="Unassembled WGS sequence"/>
</dbReference>
<proteinExistence type="predicted"/>
<evidence type="ECO:0000256" key="1">
    <source>
        <dbReference type="SAM" id="SignalP"/>
    </source>
</evidence>
<reference evidence="2" key="1">
    <citation type="journal article" date="2014" name="Int. J. Syst. Evol. Microbiol.">
        <title>Complete genome sequence of Corynebacterium casei LMG S-19264T (=DSM 44701T), isolated from a smear-ripened cheese.</title>
        <authorList>
            <consortium name="US DOE Joint Genome Institute (JGI-PGF)"/>
            <person name="Walter F."/>
            <person name="Albersmeier A."/>
            <person name="Kalinowski J."/>
            <person name="Ruckert C."/>
        </authorList>
    </citation>
    <scope>NUCLEOTIDE SEQUENCE</scope>
    <source>
        <strain evidence="2">CGMCC 4.7398</strain>
    </source>
</reference>
<keyword evidence="3" id="KW-1185">Reference proteome</keyword>
<name>A0A919KWP3_9MICO</name>
<organism evidence="2 3">
    <name type="scientific">Promicromonospora soli</name>
    <dbReference type="NCBI Taxonomy" id="2035533"/>
    <lineage>
        <taxon>Bacteria</taxon>
        <taxon>Bacillati</taxon>
        <taxon>Actinomycetota</taxon>
        <taxon>Actinomycetes</taxon>
        <taxon>Micrococcales</taxon>
        <taxon>Promicromonosporaceae</taxon>
        <taxon>Promicromonospora</taxon>
    </lineage>
</organism>
<keyword evidence="1" id="KW-0732">Signal</keyword>
<reference evidence="2" key="2">
    <citation type="submission" date="2020-09" db="EMBL/GenBank/DDBJ databases">
        <authorList>
            <person name="Sun Q."/>
            <person name="Zhou Y."/>
        </authorList>
    </citation>
    <scope>NUCLEOTIDE SEQUENCE</scope>
    <source>
        <strain evidence="2">CGMCC 4.7398</strain>
    </source>
</reference>
<dbReference type="EMBL" id="BNAS01000005">
    <property type="protein sequence ID" value="GHH76285.1"/>
    <property type="molecule type" value="Genomic_DNA"/>
</dbReference>
<protein>
    <submittedName>
        <fullName evidence="2">Uncharacterized protein</fullName>
    </submittedName>
</protein>
<comment type="caution">
    <text evidence="2">The sequence shown here is derived from an EMBL/GenBank/DDBJ whole genome shotgun (WGS) entry which is preliminary data.</text>
</comment>